<evidence type="ECO:0000256" key="3">
    <source>
        <dbReference type="SAM" id="MobiDB-lite"/>
    </source>
</evidence>
<dbReference type="CDD" id="cd00118">
    <property type="entry name" value="LysM"/>
    <property type="match status" value="1"/>
</dbReference>
<dbReference type="SMART" id="SM00257">
    <property type="entry name" value="LysM"/>
    <property type="match status" value="1"/>
</dbReference>
<feature type="compositionally biased region" description="Low complexity" evidence="3">
    <location>
        <begin position="132"/>
        <end position="165"/>
    </location>
</feature>
<dbReference type="Pfam" id="PF06737">
    <property type="entry name" value="Transglycosylas"/>
    <property type="match status" value="1"/>
</dbReference>
<accession>A0ABU2Z4U9</accession>
<evidence type="ECO:0000313" key="6">
    <source>
        <dbReference type="Proteomes" id="UP001180737"/>
    </source>
</evidence>
<comment type="caution">
    <text evidence="5">The sequence shown here is derived from an EMBL/GenBank/DDBJ whole genome shotgun (WGS) entry which is preliminary data.</text>
</comment>
<evidence type="ECO:0000259" key="4">
    <source>
        <dbReference type="PROSITE" id="PS51782"/>
    </source>
</evidence>
<dbReference type="Proteomes" id="UP001180737">
    <property type="component" value="Unassembled WGS sequence"/>
</dbReference>
<sequence>MLSGNGRHRRPRQAPALLVAAGVTGSAIAIPLLGATGASAADGTTWDQVAECESGGFWSADTGNGRYGGLQLTQANWEKYGGLDYAASADQASRSQQIAVAEKVLADQGVGVWATCGLLHNLGGDSGSADVDTGVAGDSTDSGDSSSSSGSSNSSDSSESSGSAGEADEADSAKSADSVDSDTSGDSTPEAFEGSTKAKAGTGADTDSDGTAGSDGSTASGGAKADKSTQSDSSSVDEGEGGTGRHRGASADESASGAEVGTDAADGSRPADPTPSGRHASRGGDGAGESADGAYTVRAGDSLTRIANSLDLTGGWRELYAENEGTVGTDPDLILPGQTLEVGAETGEK</sequence>
<organism evidence="5 6">
    <name type="scientific">Streptomyces gottesmaniae</name>
    <dbReference type="NCBI Taxonomy" id="3075518"/>
    <lineage>
        <taxon>Bacteria</taxon>
        <taxon>Bacillati</taxon>
        <taxon>Actinomycetota</taxon>
        <taxon>Actinomycetes</taxon>
        <taxon>Kitasatosporales</taxon>
        <taxon>Streptomycetaceae</taxon>
        <taxon>Streptomyces</taxon>
    </lineage>
</organism>
<dbReference type="InterPro" id="IPR036779">
    <property type="entry name" value="LysM_dom_sf"/>
</dbReference>
<dbReference type="InterPro" id="IPR010618">
    <property type="entry name" value="RPF"/>
</dbReference>
<dbReference type="Gene3D" id="3.10.350.10">
    <property type="entry name" value="LysM domain"/>
    <property type="match status" value="1"/>
</dbReference>
<dbReference type="CDD" id="cd13925">
    <property type="entry name" value="RPF"/>
    <property type="match status" value="1"/>
</dbReference>
<feature type="compositionally biased region" description="Low complexity" evidence="3">
    <location>
        <begin position="198"/>
        <end position="223"/>
    </location>
</feature>
<dbReference type="Gene3D" id="1.10.530.10">
    <property type="match status" value="1"/>
</dbReference>
<dbReference type="InterPro" id="IPR018392">
    <property type="entry name" value="LysM"/>
</dbReference>
<dbReference type="EMBL" id="JAVRFJ010000030">
    <property type="protein sequence ID" value="MDT0571614.1"/>
    <property type="molecule type" value="Genomic_DNA"/>
</dbReference>
<dbReference type="RefSeq" id="WP_033524881.1">
    <property type="nucleotide sequence ID" value="NZ_JAVRFJ010000030.1"/>
</dbReference>
<dbReference type="Pfam" id="PF01476">
    <property type="entry name" value="LysM"/>
    <property type="match status" value="1"/>
</dbReference>
<feature type="region of interest" description="Disordered" evidence="3">
    <location>
        <begin position="130"/>
        <end position="293"/>
    </location>
</feature>
<evidence type="ECO:0000256" key="2">
    <source>
        <dbReference type="ARBA" id="ARBA00022801"/>
    </source>
</evidence>
<dbReference type="PANTHER" id="PTHR34700">
    <property type="entry name" value="POTASSIUM BINDING PROTEIN KBP"/>
    <property type="match status" value="1"/>
</dbReference>
<reference evidence="5" key="1">
    <citation type="submission" date="2024-05" db="EMBL/GenBank/DDBJ databases">
        <title>30 novel species of actinomycetes from the DSMZ collection.</title>
        <authorList>
            <person name="Nouioui I."/>
        </authorList>
    </citation>
    <scope>NUCLEOTIDE SEQUENCE</scope>
    <source>
        <strain evidence="5">DSM 3412</strain>
    </source>
</reference>
<name>A0ABU2Z4U9_9ACTN</name>
<feature type="compositionally biased region" description="Low complexity" evidence="3">
    <location>
        <begin position="173"/>
        <end position="187"/>
    </location>
</feature>
<dbReference type="SUPFAM" id="SSF53955">
    <property type="entry name" value="Lysozyme-like"/>
    <property type="match status" value="1"/>
</dbReference>
<dbReference type="PROSITE" id="PS51782">
    <property type="entry name" value="LYSM"/>
    <property type="match status" value="1"/>
</dbReference>
<evidence type="ECO:0000256" key="1">
    <source>
        <dbReference type="ARBA" id="ARBA00010830"/>
    </source>
</evidence>
<evidence type="ECO:0000313" key="5">
    <source>
        <dbReference type="EMBL" id="MDT0571614.1"/>
    </source>
</evidence>
<feature type="domain" description="LysM" evidence="4">
    <location>
        <begin position="293"/>
        <end position="342"/>
    </location>
</feature>
<comment type="similarity">
    <text evidence="1">Belongs to the transglycosylase family. Rpf subfamily.</text>
</comment>
<gene>
    <name evidence="5" type="ORF">RM704_29830</name>
</gene>
<proteinExistence type="inferred from homology"/>
<dbReference type="InterPro" id="IPR052196">
    <property type="entry name" value="Bact_Kbp"/>
</dbReference>
<keyword evidence="6" id="KW-1185">Reference proteome</keyword>
<protein>
    <submittedName>
        <fullName evidence="5">Transglycosylase family protein</fullName>
    </submittedName>
</protein>
<keyword evidence="2" id="KW-0378">Hydrolase</keyword>
<dbReference type="PANTHER" id="PTHR34700:SF4">
    <property type="entry name" value="PHAGE-LIKE ELEMENT PBSX PROTEIN XKDP"/>
    <property type="match status" value="1"/>
</dbReference>
<dbReference type="InterPro" id="IPR023346">
    <property type="entry name" value="Lysozyme-like_dom_sf"/>
</dbReference>